<reference evidence="6" key="1">
    <citation type="submission" date="2022-01" db="UniProtKB">
        <authorList>
            <consortium name="EnsemblMetazoa"/>
        </authorList>
    </citation>
    <scope>IDENTIFICATION</scope>
</reference>
<feature type="signal peptide" evidence="4">
    <location>
        <begin position="1"/>
        <end position="21"/>
    </location>
</feature>
<dbReference type="Proteomes" id="UP000494040">
    <property type="component" value="Unassembled WGS sequence"/>
</dbReference>
<name>A0A8I6SL45_CIMLE</name>
<evidence type="ECO:0000259" key="5">
    <source>
        <dbReference type="PROSITE" id="PS01180"/>
    </source>
</evidence>
<dbReference type="RefSeq" id="XP_024085217.1">
    <property type="nucleotide sequence ID" value="XM_024229449.1"/>
</dbReference>
<dbReference type="InterPro" id="IPR035914">
    <property type="entry name" value="Sperma_CUB_dom_sf"/>
</dbReference>
<comment type="caution">
    <text evidence="3">Lacks conserved residue(s) required for the propagation of feature annotation.</text>
</comment>
<dbReference type="PANTHER" id="PTHR24251:SF37">
    <property type="entry name" value="CUB DOMAIN-CONTAINING PROTEIN"/>
    <property type="match status" value="1"/>
</dbReference>
<evidence type="ECO:0000256" key="1">
    <source>
        <dbReference type="ARBA" id="ARBA00022737"/>
    </source>
</evidence>
<dbReference type="FunFam" id="2.60.120.290:FF:000005">
    <property type="entry name" value="Procollagen C-endopeptidase enhancer 1"/>
    <property type="match status" value="1"/>
</dbReference>
<dbReference type="AlphaFoldDB" id="A0A8I6SL45"/>
<feature type="domain" description="CUB" evidence="5">
    <location>
        <begin position="26"/>
        <end position="156"/>
    </location>
</feature>
<dbReference type="OMA" id="LEYKFHT"/>
<dbReference type="PANTHER" id="PTHR24251">
    <property type="entry name" value="OVOCHYMASE-RELATED"/>
    <property type="match status" value="1"/>
</dbReference>
<dbReference type="CDD" id="cd00041">
    <property type="entry name" value="CUB"/>
    <property type="match status" value="4"/>
</dbReference>
<proteinExistence type="predicted"/>
<dbReference type="GeneID" id="106669466"/>
<dbReference type="Pfam" id="PF00431">
    <property type="entry name" value="CUB"/>
    <property type="match status" value="4"/>
</dbReference>
<dbReference type="PROSITE" id="PS01180">
    <property type="entry name" value="CUB"/>
    <property type="match status" value="4"/>
</dbReference>
<feature type="domain" description="CUB" evidence="5">
    <location>
        <begin position="171"/>
        <end position="288"/>
    </location>
</feature>
<evidence type="ECO:0000313" key="6">
    <source>
        <dbReference type="EnsemblMetazoa" id="XP_024085217.1"/>
    </source>
</evidence>
<sequence length="615" mass="69086">MEVWLIWYMVLGFTLVFSSHGLNPACECLIYSATYGKEYGRFSSPDYPRTYPDDIDCLLYTFIAGSTEIVEINFRHFDLHPSQDGCLEGDYIRAYLDLDRAHLTDLTEATGILCSAVQSFPHLLYSSGPFLVLELHTSKRPKNANYSGFVGTFRFIDTSKYSMPGSSFGTCDYQIIQTGKSGQLYSPRYPSSYPRNSRCTYTISARDGGKVRLAFEEFDLQRGDHPCLTREDVLRIHDGPSPLSPVITILCNQGSNAEIISSGDTLYLEFSSTSHWPGHGFHANYYFVPRTEILEYSGIGPAVSATRSSCDVKLSSEVTINGSITSPGFPGHYPPGTSCQYEFTATGRQRVQLVFTDFSLFMPAQQPKDCEGVDSVVAYVVLDGRVEKIDSYCGVTVPRPIMSNGPRLLIHFIGVHSSRHARGFRAKYLFTANFGISGGEQVDDKPCAFRYRSTVAQTGHITSPNFPGLYPRDTECHYFFHGSTNQRLRLTFNYFDVEGVHPCDLASASDYVEFSNFMGLDRKYTRQCGQMASGLVVESERKFFRVTFRSNDRLDGTGFNATYQFVEQPTLPPTTVLPASRSTLGKSLQIFEIEKKILHVHSEIFIFDLKHFFLN</sequence>
<evidence type="ECO:0000256" key="2">
    <source>
        <dbReference type="ARBA" id="ARBA00023157"/>
    </source>
</evidence>
<evidence type="ECO:0000313" key="7">
    <source>
        <dbReference type="Proteomes" id="UP000494040"/>
    </source>
</evidence>
<keyword evidence="2" id="KW-1015">Disulfide bond</keyword>
<organism evidence="6 7">
    <name type="scientific">Cimex lectularius</name>
    <name type="common">Bed bug</name>
    <name type="synonym">Acanthia lectularia</name>
    <dbReference type="NCBI Taxonomy" id="79782"/>
    <lineage>
        <taxon>Eukaryota</taxon>
        <taxon>Metazoa</taxon>
        <taxon>Ecdysozoa</taxon>
        <taxon>Arthropoda</taxon>
        <taxon>Hexapoda</taxon>
        <taxon>Insecta</taxon>
        <taxon>Pterygota</taxon>
        <taxon>Neoptera</taxon>
        <taxon>Paraneoptera</taxon>
        <taxon>Hemiptera</taxon>
        <taxon>Heteroptera</taxon>
        <taxon>Panheteroptera</taxon>
        <taxon>Cimicomorpha</taxon>
        <taxon>Cimicidae</taxon>
        <taxon>Cimex</taxon>
    </lineage>
</organism>
<dbReference type="OrthoDB" id="6369184at2759"/>
<dbReference type="SMART" id="SM00042">
    <property type="entry name" value="CUB"/>
    <property type="match status" value="4"/>
</dbReference>
<dbReference type="FunFam" id="2.60.120.290:FF:000058">
    <property type="entry name" value="CUB domaincontaining protein"/>
    <property type="match status" value="1"/>
</dbReference>
<feature type="domain" description="CUB" evidence="5">
    <location>
        <begin position="447"/>
        <end position="566"/>
    </location>
</feature>
<dbReference type="EnsemblMetazoa" id="XM_024229449.1">
    <property type="protein sequence ID" value="XP_024085217.1"/>
    <property type="gene ID" value="LOC106669466"/>
</dbReference>
<keyword evidence="4" id="KW-0732">Signal</keyword>
<dbReference type="SUPFAM" id="SSF49854">
    <property type="entry name" value="Spermadhesin, CUB domain"/>
    <property type="match status" value="4"/>
</dbReference>
<protein>
    <recommendedName>
        <fullName evidence="5">CUB domain-containing protein</fullName>
    </recommendedName>
</protein>
<dbReference type="Gene3D" id="2.60.120.290">
    <property type="entry name" value="Spermadhesin, CUB domain"/>
    <property type="match status" value="4"/>
</dbReference>
<dbReference type="KEGG" id="clec:106669466"/>
<dbReference type="InterPro" id="IPR000859">
    <property type="entry name" value="CUB_dom"/>
</dbReference>
<keyword evidence="7" id="KW-1185">Reference proteome</keyword>
<evidence type="ECO:0000256" key="3">
    <source>
        <dbReference type="PROSITE-ProRule" id="PRU00059"/>
    </source>
</evidence>
<feature type="domain" description="CUB" evidence="5">
    <location>
        <begin position="310"/>
        <end position="431"/>
    </location>
</feature>
<feature type="chain" id="PRO_5035282598" description="CUB domain-containing protein" evidence="4">
    <location>
        <begin position="22"/>
        <end position="615"/>
    </location>
</feature>
<keyword evidence="1" id="KW-0677">Repeat</keyword>
<accession>A0A8I6SL45</accession>
<evidence type="ECO:0000256" key="4">
    <source>
        <dbReference type="SAM" id="SignalP"/>
    </source>
</evidence>